<evidence type="ECO:0000313" key="3">
    <source>
        <dbReference type="EMBL" id="KAF2447435.1"/>
    </source>
</evidence>
<feature type="transmembrane region" description="Helical" evidence="2">
    <location>
        <begin position="49"/>
        <end position="73"/>
    </location>
</feature>
<dbReference type="EMBL" id="MU001496">
    <property type="protein sequence ID" value="KAF2447435.1"/>
    <property type="molecule type" value="Genomic_DNA"/>
</dbReference>
<name>A0A9P4PNQ3_9PLEO</name>
<gene>
    <name evidence="3" type="ORF">P171DRAFT_509710</name>
</gene>
<keyword evidence="2" id="KW-1133">Transmembrane helix</keyword>
<protein>
    <recommendedName>
        <fullName evidence="5">Apple domain-containing protein</fullName>
    </recommendedName>
</protein>
<accession>A0A9P4PNQ3</accession>
<keyword evidence="4" id="KW-1185">Reference proteome</keyword>
<evidence type="ECO:0000313" key="4">
    <source>
        <dbReference type="Proteomes" id="UP000799764"/>
    </source>
</evidence>
<dbReference type="OrthoDB" id="5358884at2759"/>
<organism evidence="3 4">
    <name type="scientific">Karstenula rhodostoma CBS 690.94</name>
    <dbReference type="NCBI Taxonomy" id="1392251"/>
    <lineage>
        <taxon>Eukaryota</taxon>
        <taxon>Fungi</taxon>
        <taxon>Dikarya</taxon>
        <taxon>Ascomycota</taxon>
        <taxon>Pezizomycotina</taxon>
        <taxon>Dothideomycetes</taxon>
        <taxon>Pleosporomycetidae</taxon>
        <taxon>Pleosporales</taxon>
        <taxon>Massarineae</taxon>
        <taxon>Didymosphaeriaceae</taxon>
        <taxon>Karstenula</taxon>
    </lineage>
</organism>
<evidence type="ECO:0000256" key="1">
    <source>
        <dbReference type="SAM" id="MobiDB-lite"/>
    </source>
</evidence>
<comment type="caution">
    <text evidence="3">The sequence shown here is derived from an EMBL/GenBank/DDBJ whole genome shotgun (WGS) entry which is preliminary data.</text>
</comment>
<keyword evidence="2" id="KW-0472">Membrane</keyword>
<keyword evidence="2" id="KW-0812">Transmembrane</keyword>
<proteinExistence type="predicted"/>
<evidence type="ECO:0000256" key="2">
    <source>
        <dbReference type="SAM" id="Phobius"/>
    </source>
</evidence>
<feature type="region of interest" description="Disordered" evidence="1">
    <location>
        <begin position="1"/>
        <end position="42"/>
    </location>
</feature>
<evidence type="ECO:0008006" key="5">
    <source>
        <dbReference type="Google" id="ProtNLM"/>
    </source>
</evidence>
<reference evidence="3" key="1">
    <citation type="journal article" date="2020" name="Stud. Mycol.">
        <title>101 Dothideomycetes genomes: a test case for predicting lifestyles and emergence of pathogens.</title>
        <authorList>
            <person name="Haridas S."/>
            <person name="Albert R."/>
            <person name="Binder M."/>
            <person name="Bloem J."/>
            <person name="Labutti K."/>
            <person name="Salamov A."/>
            <person name="Andreopoulos B."/>
            <person name="Baker S."/>
            <person name="Barry K."/>
            <person name="Bills G."/>
            <person name="Bluhm B."/>
            <person name="Cannon C."/>
            <person name="Castanera R."/>
            <person name="Culley D."/>
            <person name="Daum C."/>
            <person name="Ezra D."/>
            <person name="Gonzalez J."/>
            <person name="Henrissat B."/>
            <person name="Kuo A."/>
            <person name="Liang C."/>
            <person name="Lipzen A."/>
            <person name="Lutzoni F."/>
            <person name="Magnuson J."/>
            <person name="Mondo S."/>
            <person name="Nolan M."/>
            <person name="Ohm R."/>
            <person name="Pangilinan J."/>
            <person name="Park H.-J."/>
            <person name="Ramirez L."/>
            <person name="Alfaro M."/>
            <person name="Sun H."/>
            <person name="Tritt A."/>
            <person name="Yoshinaga Y."/>
            <person name="Zwiers L.-H."/>
            <person name="Turgeon B."/>
            <person name="Goodwin S."/>
            <person name="Spatafora J."/>
            <person name="Crous P."/>
            <person name="Grigoriev I."/>
        </authorList>
    </citation>
    <scope>NUCLEOTIDE SEQUENCE</scope>
    <source>
        <strain evidence="3">CBS 690.94</strain>
    </source>
</reference>
<dbReference type="Proteomes" id="UP000799764">
    <property type="component" value="Unassembled WGS sequence"/>
</dbReference>
<sequence>MHPQSSYPEVVPSSGPIYSPATGPFPHEAKDTNPTQAPLPHQPAKHTNYARWLLLVVVGIIIAVIAGLAGGFIGKSIEAGIHEEPVGAATPTQPTDSCGAGPTSTRATVLTKTATETLVVQPSATGTVDVPSTGCSGAGNITGQTSFNVNFTTICQTDWPGSDIFAFKSGSVYDCADSCYMWNEYGLRRPRCLASAFVPDWSDSSLAIEELGAPMNCFLKQASNPVTAGVREKVVLVLD</sequence>
<dbReference type="AlphaFoldDB" id="A0A9P4PNQ3"/>